<accession>A0A4P6WSD1</accession>
<keyword evidence="1" id="KW-1133">Transmembrane helix</keyword>
<name>A0A4P6WSD1_HYDPS</name>
<dbReference type="RefSeq" id="WP_066152427.1">
    <property type="nucleotide sequence ID" value="NZ_CP037867.1"/>
</dbReference>
<evidence type="ECO:0000313" key="4">
    <source>
        <dbReference type="Proteomes" id="UP000293912"/>
    </source>
</evidence>
<keyword evidence="1" id="KW-0472">Membrane</keyword>
<dbReference type="AlphaFoldDB" id="A0A4P6WSD1"/>
<dbReference type="Gene3D" id="6.10.140.1340">
    <property type="match status" value="1"/>
</dbReference>
<keyword evidence="4" id="KW-1185">Reference proteome</keyword>
<evidence type="ECO:0000259" key="2">
    <source>
        <dbReference type="Pfam" id="PF11127"/>
    </source>
</evidence>
<feature type="transmembrane region" description="Helical" evidence="1">
    <location>
        <begin position="33"/>
        <end position="60"/>
    </location>
</feature>
<organism evidence="3 4">
    <name type="scientific">Hydrogenophaga pseudoflava</name>
    <name type="common">Pseudomonas carboxydoflava</name>
    <dbReference type="NCBI Taxonomy" id="47421"/>
    <lineage>
        <taxon>Bacteria</taxon>
        <taxon>Pseudomonadati</taxon>
        <taxon>Pseudomonadota</taxon>
        <taxon>Betaproteobacteria</taxon>
        <taxon>Burkholderiales</taxon>
        <taxon>Comamonadaceae</taxon>
        <taxon>Hydrogenophaga</taxon>
    </lineage>
</organism>
<keyword evidence="1" id="KW-0812">Transmembrane</keyword>
<evidence type="ECO:0000313" key="3">
    <source>
        <dbReference type="EMBL" id="QBM26277.1"/>
    </source>
</evidence>
<gene>
    <name evidence="3" type="ORF">HPF_01210</name>
</gene>
<protein>
    <recommendedName>
        <fullName evidence="2">Inner membrane protein YgaP-like transmembrane domain-containing protein</fullName>
    </recommendedName>
</protein>
<dbReference type="EMBL" id="CP037867">
    <property type="protein sequence ID" value="QBM26277.1"/>
    <property type="molecule type" value="Genomic_DNA"/>
</dbReference>
<dbReference type="Pfam" id="PF11127">
    <property type="entry name" value="YgaP-like_TM"/>
    <property type="match status" value="1"/>
</dbReference>
<proteinExistence type="predicted"/>
<feature type="transmembrane region" description="Helical" evidence="1">
    <location>
        <begin position="7"/>
        <end position="27"/>
    </location>
</feature>
<evidence type="ECO:0000256" key="1">
    <source>
        <dbReference type="SAM" id="Phobius"/>
    </source>
</evidence>
<sequence>MTVERLIRIMAGTVVLISLALGYHGSPIFVSEWFLALTAFAGFNLAQSGITGFCPPAILFKKMGIREGGSACSTK</sequence>
<dbReference type="InterPro" id="IPR021309">
    <property type="entry name" value="YgaP-like_TM"/>
</dbReference>
<dbReference type="Proteomes" id="UP000293912">
    <property type="component" value="Chromosome"/>
</dbReference>
<feature type="domain" description="Inner membrane protein YgaP-like transmembrane" evidence="2">
    <location>
        <begin position="2"/>
        <end position="61"/>
    </location>
</feature>
<dbReference type="KEGG" id="hpse:HPF_01210"/>
<reference evidence="3 4" key="1">
    <citation type="submission" date="2019-03" db="EMBL/GenBank/DDBJ databases">
        <authorList>
            <person name="Sebastian G."/>
            <person name="Baumann P."/>
            <person name="Ruckert C."/>
            <person name="Kalinowski J."/>
            <person name="Nebel B."/>
            <person name="Takors R."/>
            <person name="Blombach B."/>
        </authorList>
    </citation>
    <scope>NUCLEOTIDE SEQUENCE [LARGE SCALE GENOMIC DNA]</scope>
    <source>
        <strain evidence="3 4">DSM 1084</strain>
    </source>
</reference>